<comment type="caution">
    <text evidence="4">The sequence shown here is derived from an EMBL/GenBank/DDBJ whole genome shotgun (WGS) entry which is preliminary data.</text>
</comment>
<dbReference type="Pfam" id="PF24601">
    <property type="entry name" value="TPR_DOP1"/>
    <property type="match status" value="1"/>
</dbReference>
<sequence>MWLQFVVQILPWVERSLATIVCRVVEQLCKNMENAMSVAYENPPTSDIVVDSPGETRDEPDSYPANYLAMTLESLTTLVHFCVIDSAPTTTTTSGGVVTSSGAPQFNDGTTPSSTSMVGNAMSVIPGSKVATELFSQLGKVFSMSGDSGGVLSSKMESSRQHGNGWRQAQSDMLTSLPHSLATVCNVWTVVRRGQNPLVPIGTNAQLRRLVLHLLSPIAQHHKHAFLTSLALVWLTRSTAKPTVTLRKQDPDRATFEDSSAQLDITNLLLSLQVIPFEDLISSLNSTLREASFKAVPQTQLRLCWSSLLSLFSEAPLSALSARAVFLLFVILSDFVKCVGGAYIVEDKAMYRNVQEVCSRLAEAVNAIVGWQLETTTWLKRTLVVKQDHGTSSINSNNIRSVEQSPIIEMQSSISNLSSEASQSTRNSTLSLINKPGGSITSGSTSTTTEKPEKKSSSNLRASIKDTNNNRRDPAHSTQALFLLAERLTDLLDSVSKSDEKDKVLPTLQAVWANVVPYLKAKNARNARFFLASSQLLASMSSYSYMRPVWKKTTLDLLLDSGFFKIDHAALKQWLVVTDHLMTHDRTSFKVIF</sequence>
<evidence type="ECO:0000313" key="4">
    <source>
        <dbReference type="EMBL" id="PIC54398.1"/>
    </source>
</evidence>
<protein>
    <recommendedName>
        <fullName evidence="3">DOP1-like TPR domain-containing protein</fullName>
    </recommendedName>
</protein>
<dbReference type="PANTHER" id="PTHR14042">
    <property type="entry name" value="DOPEY-RELATED"/>
    <property type="match status" value="1"/>
</dbReference>
<evidence type="ECO:0000256" key="1">
    <source>
        <dbReference type="SAM" id="MobiDB-lite"/>
    </source>
</evidence>
<dbReference type="PANTHER" id="PTHR14042:SF24">
    <property type="entry name" value="PROTEIN DOPEY-1 HOMOLOG"/>
    <property type="match status" value="1"/>
</dbReference>
<accession>A0A2G5VRJ3</accession>
<evidence type="ECO:0000256" key="2">
    <source>
        <dbReference type="SAM" id="SignalP"/>
    </source>
</evidence>
<keyword evidence="5" id="KW-1185">Reference proteome</keyword>
<dbReference type="OrthoDB" id="297643at2759"/>
<reference evidence="5" key="1">
    <citation type="submission" date="2017-10" db="EMBL/GenBank/DDBJ databases">
        <title>Rapid genome shrinkage in a self-fertile nematode reveals novel sperm competition proteins.</title>
        <authorList>
            <person name="Yin D."/>
            <person name="Schwarz E.M."/>
            <person name="Thomas C.G."/>
            <person name="Felde R.L."/>
            <person name="Korf I.F."/>
            <person name="Cutter A.D."/>
            <person name="Schartner C.M."/>
            <person name="Ralston E.J."/>
            <person name="Meyer B.J."/>
            <person name="Haag E.S."/>
        </authorList>
    </citation>
    <scope>NUCLEOTIDE SEQUENCE [LARGE SCALE GENOMIC DNA]</scope>
    <source>
        <strain evidence="5">JU1422</strain>
    </source>
</reference>
<dbReference type="EMBL" id="PDUG01000001">
    <property type="protein sequence ID" value="PIC54398.1"/>
    <property type="molecule type" value="Genomic_DNA"/>
</dbReference>
<feature type="chain" id="PRO_5013835255" description="DOP1-like TPR domain-containing protein" evidence="2">
    <location>
        <begin position="19"/>
        <end position="593"/>
    </location>
</feature>
<dbReference type="STRING" id="1611254.A0A2G5VRJ3"/>
<evidence type="ECO:0000259" key="3">
    <source>
        <dbReference type="Pfam" id="PF24601"/>
    </source>
</evidence>
<dbReference type="InterPro" id="IPR040314">
    <property type="entry name" value="DOP1"/>
</dbReference>
<proteinExistence type="predicted"/>
<dbReference type="InterPro" id="IPR056459">
    <property type="entry name" value="TPR_DOP1"/>
</dbReference>
<gene>
    <name evidence="4" type="primary">Cnig_chr_I.g3667</name>
    <name evidence="4" type="ORF">B9Z55_003667</name>
</gene>
<organism evidence="4 5">
    <name type="scientific">Caenorhabditis nigoni</name>
    <dbReference type="NCBI Taxonomy" id="1611254"/>
    <lineage>
        <taxon>Eukaryota</taxon>
        <taxon>Metazoa</taxon>
        <taxon>Ecdysozoa</taxon>
        <taxon>Nematoda</taxon>
        <taxon>Chromadorea</taxon>
        <taxon>Rhabditida</taxon>
        <taxon>Rhabditina</taxon>
        <taxon>Rhabditomorpha</taxon>
        <taxon>Rhabditoidea</taxon>
        <taxon>Rhabditidae</taxon>
        <taxon>Peloderinae</taxon>
        <taxon>Caenorhabditis</taxon>
    </lineage>
</organism>
<dbReference type="AlphaFoldDB" id="A0A2G5VRJ3"/>
<name>A0A2G5VRJ3_9PELO</name>
<dbReference type="GO" id="GO:0005802">
    <property type="term" value="C:trans-Golgi network"/>
    <property type="evidence" value="ECO:0007669"/>
    <property type="project" value="TreeGrafter"/>
</dbReference>
<dbReference type="GO" id="GO:0005768">
    <property type="term" value="C:endosome"/>
    <property type="evidence" value="ECO:0007669"/>
    <property type="project" value="TreeGrafter"/>
</dbReference>
<dbReference type="GO" id="GO:0006895">
    <property type="term" value="P:Golgi to endosome transport"/>
    <property type="evidence" value="ECO:0007669"/>
    <property type="project" value="InterPro"/>
</dbReference>
<feature type="signal peptide" evidence="2">
    <location>
        <begin position="1"/>
        <end position="18"/>
    </location>
</feature>
<keyword evidence="2" id="KW-0732">Signal</keyword>
<dbReference type="Proteomes" id="UP000230233">
    <property type="component" value="Chromosome I"/>
</dbReference>
<feature type="region of interest" description="Disordered" evidence="1">
    <location>
        <begin position="425"/>
        <end position="474"/>
    </location>
</feature>
<feature type="compositionally biased region" description="Low complexity" evidence="1">
    <location>
        <begin position="90"/>
        <end position="102"/>
    </location>
</feature>
<feature type="domain" description="DOP1-like TPR" evidence="3">
    <location>
        <begin position="2"/>
        <end position="85"/>
    </location>
</feature>
<evidence type="ECO:0000313" key="5">
    <source>
        <dbReference type="Proteomes" id="UP000230233"/>
    </source>
</evidence>
<feature type="compositionally biased region" description="Low complexity" evidence="1">
    <location>
        <begin position="435"/>
        <end position="449"/>
    </location>
</feature>
<feature type="compositionally biased region" description="Polar residues" evidence="1">
    <location>
        <begin position="103"/>
        <end position="114"/>
    </location>
</feature>
<feature type="region of interest" description="Disordered" evidence="1">
    <location>
        <begin position="90"/>
        <end position="114"/>
    </location>
</feature>
<dbReference type="GO" id="GO:0005829">
    <property type="term" value="C:cytosol"/>
    <property type="evidence" value="ECO:0007669"/>
    <property type="project" value="GOC"/>
</dbReference>